<dbReference type="PANTHER" id="PTHR32438:SF5">
    <property type="entry name" value="4-ALPHA-GLUCANOTRANSFERASE DPE1, CHLOROPLASTIC_AMYLOPLASTIC"/>
    <property type="match status" value="1"/>
</dbReference>
<proteinExistence type="inferred from homology"/>
<keyword evidence="5 10" id="KW-0328">Glycosyltransferase</keyword>
<dbReference type="InterPro" id="IPR003385">
    <property type="entry name" value="Glyco_hydro_77"/>
</dbReference>
<dbReference type="InterPro" id="IPR017853">
    <property type="entry name" value="GH"/>
</dbReference>
<dbReference type="AlphaFoldDB" id="A0A1T4M762"/>
<dbReference type="GO" id="GO:0005975">
    <property type="term" value="P:carbohydrate metabolic process"/>
    <property type="evidence" value="ECO:0007669"/>
    <property type="project" value="InterPro"/>
</dbReference>
<evidence type="ECO:0000313" key="11">
    <source>
        <dbReference type="EMBL" id="SJZ62823.1"/>
    </source>
</evidence>
<dbReference type="PANTHER" id="PTHR32438">
    <property type="entry name" value="4-ALPHA-GLUCANOTRANSFERASE DPE1, CHLOROPLASTIC/AMYLOPLASTIC"/>
    <property type="match status" value="1"/>
</dbReference>
<evidence type="ECO:0000256" key="7">
    <source>
        <dbReference type="ARBA" id="ARBA00023277"/>
    </source>
</evidence>
<accession>A0A1T4M762</accession>
<evidence type="ECO:0000313" key="12">
    <source>
        <dbReference type="Proteomes" id="UP000190061"/>
    </source>
</evidence>
<dbReference type="SUPFAM" id="SSF51445">
    <property type="entry name" value="(Trans)glycosidases"/>
    <property type="match status" value="1"/>
</dbReference>
<dbReference type="EC" id="2.4.1.25" evidence="3 10"/>
<evidence type="ECO:0000256" key="9">
    <source>
        <dbReference type="ARBA" id="ARBA00031501"/>
    </source>
</evidence>
<dbReference type="EMBL" id="FUXP01000001">
    <property type="protein sequence ID" value="SJZ62823.1"/>
    <property type="molecule type" value="Genomic_DNA"/>
</dbReference>
<comment type="catalytic activity">
    <reaction evidence="1 10">
        <text>Transfers a segment of a (1-&gt;4)-alpha-D-glucan to a new position in an acceptor, which may be glucose or a (1-&gt;4)-alpha-D-glucan.</text>
        <dbReference type="EC" id="2.4.1.25"/>
    </reaction>
</comment>
<evidence type="ECO:0000256" key="2">
    <source>
        <dbReference type="ARBA" id="ARBA00005684"/>
    </source>
</evidence>
<reference evidence="11 12" key="1">
    <citation type="submission" date="2017-02" db="EMBL/GenBank/DDBJ databases">
        <authorList>
            <person name="Peterson S.W."/>
        </authorList>
    </citation>
    <scope>NUCLEOTIDE SEQUENCE [LARGE SCALE GENOMIC DNA]</scope>
    <source>
        <strain evidence="11 12">DSM 21749</strain>
    </source>
</reference>
<name>A0A1T4M762_9GAMM</name>
<dbReference type="Pfam" id="PF02446">
    <property type="entry name" value="Glyco_hydro_77"/>
    <property type="match status" value="1"/>
</dbReference>
<dbReference type="NCBIfam" id="TIGR00217">
    <property type="entry name" value="malQ"/>
    <property type="match status" value="1"/>
</dbReference>
<organism evidence="11 12">
    <name type="scientific">Lysobacter spongiicola DSM 21749</name>
    <dbReference type="NCBI Taxonomy" id="1122188"/>
    <lineage>
        <taxon>Bacteria</taxon>
        <taxon>Pseudomonadati</taxon>
        <taxon>Pseudomonadota</taxon>
        <taxon>Gammaproteobacteria</taxon>
        <taxon>Lysobacterales</taxon>
        <taxon>Lysobacteraceae</taxon>
        <taxon>Novilysobacter</taxon>
    </lineage>
</organism>
<gene>
    <name evidence="11" type="ORF">SAMN02745674_00304</name>
</gene>
<comment type="similarity">
    <text evidence="2 10">Belongs to the disproportionating enzyme family.</text>
</comment>
<keyword evidence="7 10" id="KW-0119">Carbohydrate metabolism</keyword>
<protein>
    <recommendedName>
        <fullName evidence="4 10">4-alpha-glucanotransferase</fullName>
        <ecNumber evidence="3 10">2.4.1.25</ecNumber>
    </recommendedName>
    <alternativeName>
        <fullName evidence="8 10">Amylomaltase</fullName>
    </alternativeName>
    <alternativeName>
        <fullName evidence="9 10">Disproportionating enzyme</fullName>
    </alternativeName>
</protein>
<keyword evidence="12" id="KW-1185">Reference proteome</keyword>
<evidence type="ECO:0000256" key="5">
    <source>
        <dbReference type="ARBA" id="ARBA00022676"/>
    </source>
</evidence>
<evidence type="ECO:0000256" key="1">
    <source>
        <dbReference type="ARBA" id="ARBA00000439"/>
    </source>
</evidence>
<sequence>MTSAPPNDLRELATLAGIAVNWEDFRGARHQVQPEILRRLLAALDLPCDTAGDLADSRQRLTAASTQAGLPPLLTTLQGMRTSLRPGVGQAGSLFRLTLESGRCIEGRLQDHAAGGALPPLEEPGYHRLTLDDGTTTTLAVAPQRCTSVDELRGDKTGRAWGVAAQLYGLRTKGDGGIGTYGALGRLAGRLAADGADAVAVSPVHALFSAEPGHRSPYSPSSRLLLNALHIDPREAFGSAAMDAAGALDLQSELDRLESSALIDWKIAGKARLAQLRWLHDRVLPTMPGLQAEFEQHRLAAGGALADHARFEVLHAHFLEQGLWSWREWPSAFRDPGSPAVLAFAREHADGVRFHEVLQWLAARGLRRAQSSARASGMSIGLIADLAVGSDPNGSHAWSRQRETLVGASIGAPPDELAANGQVWGLAALSPTAMRDGGFNAFIELLRANMANAGGIRIDHVLGLNRLWMVPDGASPLEGAYLAYPREDLLRLVALESWRHRCVVIGEDLGTVPPGFRDDLSDREVLGMSVLWFERGDAGNFLPGREWRRTSVAMTTTHDLPTSAGWWLGHDIEVRRNLGIVPSDSEARDQLKQRGSEHKALWQAMHADADPVPAAPSANEAPAFVDAAIRHVGRSAAALAVIPMEDVFALVEAPNVPGTSDEHPNWRRRLPGDLDGMLDAPAVRQRLATLAEARGDAT</sequence>
<dbReference type="RefSeq" id="WP_078756931.1">
    <property type="nucleotide sequence ID" value="NZ_FUXP01000001.1"/>
</dbReference>
<evidence type="ECO:0000256" key="6">
    <source>
        <dbReference type="ARBA" id="ARBA00022679"/>
    </source>
</evidence>
<dbReference type="OrthoDB" id="9763489at2"/>
<keyword evidence="6 10" id="KW-0808">Transferase</keyword>
<evidence type="ECO:0000256" key="4">
    <source>
        <dbReference type="ARBA" id="ARBA00020295"/>
    </source>
</evidence>
<dbReference type="Proteomes" id="UP000190061">
    <property type="component" value="Unassembled WGS sequence"/>
</dbReference>
<dbReference type="Gene3D" id="3.20.20.80">
    <property type="entry name" value="Glycosidases"/>
    <property type="match status" value="1"/>
</dbReference>
<evidence type="ECO:0000256" key="8">
    <source>
        <dbReference type="ARBA" id="ARBA00031423"/>
    </source>
</evidence>
<dbReference type="GO" id="GO:0004134">
    <property type="term" value="F:4-alpha-glucanotransferase activity"/>
    <property type="evidence" value="ECO:0007669"/>
    <property type="project" value="UniProtKB-EC"/>
</dbReference>
<evidence type="ECO:0000256" key="10">
    <source>
        <dbReference type="RuleBase" id="RU361207"/>
    </source>
</evidence>
<evidence type="ECO:0000256" key="3">
    <source>
        <dbReference type="ARBA" id="ARBA00012560"/>
    </source>
</evidence>
<dbReference type="STRING" id="1122188.SAMN02745674_00304"/>